<dbReference type="AlphaFoldDB" id="A0AAU7KIR8"/>
<evidence type="ECO:0000256" key="1">
    <source>
        <dbReference type="ARBA" id="ARBA00009787"/>
    </source>
</evidence>
<name>A0AAU7KIR8_9GAMM</name>
<dbReference type="Pfam" id="PF04754">
    <property type="entry name" value="Transposase_31"/>
    <property type="match status" value="1"/>
</dbReference>
<dbReference type="NCBIfam" id="TIGR01784">
    <property type="entry name" value="T_den_put_tspse"/>
    <property type="match status" value="1"/>
</dbReference>
<dbReference type="RefSeq" id="WP_348827465.1">
    <property type="nucleotide sequence ID" value="NZ_CP098827.1"/>
</dbReference>
<dbReference type="EMBL" id="CP098827">
    <property type="protein sequence ID" value="XBO71464.1"/>
    <property type="molecule type" value="Genomic_DNA"/>
</dbReference>
<evidence type="ECO:0000256" key="2">
    <source>
        <dbReference type="SAM" id="MobiDB-lite"/>
    </source>
</evidence>
<evidence type="ECO:0000259" key="3">
    <source>
        <dbReference type="Pfam" id="PF04754"/>
    </source>
</evidence>
<protein>
    <submittedName>
        <fullName evidence="4">Rpn family recombination-promoting nuclease/putative transposase</fullName>
    </submittedName>
</protein>
<evidence type="ECO:0000313" key="4">
    <source>
        <dbReference type="EMBL" id="XBO71464.1"/>
    </source>
</evidence>
<proteinExistence type="inferred from homology"/>
<organism evidence="4">
    <name type="scientific">Halomonas sp. RT37</name>
    <dbReference type="NCBI Taxonomy" id="2950872"/>
    <lineage>
        <taxon>Bacteria</taxon>
        <taxon>Pseudomonadati</taxon>
        <taxon>Pseudomonadota</taxon>
        <taxon>Gammaproteobacteria</taxon>
        <taxon>Oceanospirillales</taxon>
        <taxon>Halomonadaceae</taxon>
        <taxon>Halomonas</taxon>
    </lineage>
</organism>
<dbReference type="InterPro" id="IPR006842">
    <property type="entry name" value="Transposase_31"/>
</dbReference>
<dbReference type="PANTHER" id="PTHR34611">
    <property type="match status" value="1"/>
</dbReference>
<dbReference type="PANTHER" id="PTHR34611:SF2">
    <property type="entry name" value="INACTIVE RECOMBINATION-PROMOTING NUCLEASE-LIKE PROTEIN RPNE-RELATED"/>
    <property type="match status" value="1"/>
</dbReference>
<dbReference type="InterPro" id="IPR051699">
    <property type="entry name" value="Rpn/YhgA-like_nuclease"/>
</dbReference>
<feature type="region of interest" description="Disordered" evidence="2">
    <location>
        <begin position="258"/>
        <end position="291"/>
    </location>
</feature>
<accession>A0AAU7KIR8</accession>
<comment type="similarity">
    <text evidence="1">Belongs to the Rpn/YhgA-like nuclease family.</text>
</comment>
<dbReference type="InterPro" id="IPR010106">
    <property type="entry name" value="RpnA"/>
</dbReference>
<feature type="domain" description="Transposase (putative) YhgA-like" evidence="3">
    <location>
        <begin position="4"/>
        <end position="202"/>
    </location>
</feature>
<reference evidence="4" key="1">
    <citation type="submission" date="2022-06" db="EMBL/GenBank/DDBJ databases">
        <title>A novel DMS-producing enzyme.</title>
        <authorList>
            <person name="Zhang Y."/>
        </authorList>
    </citation>
    <scope>NUCLEOTIDE SEQUENCE</scope>
    <source>
        <strain evidence="4">RT37</strain>
    </source>
</reference>
<sequence length="309" mass="36499">MNHQHDHSYKLLFSEPRVIRDLLTGFIKEDWIAHLDLDSLEKVSSSFVSDDLRDRESDVIWRARFGDDWIYVYLLIEFQSTIDPFMALRIMTYVGLLYQDLIKQQKLSPHARLPPVLPVVLYNGEKRWNAAVDVSDLVQSVPRELERYRPRMPYLLLDEGAIVDSEHWSPEARNVVAAIFRLEHHRGTREAVELIGLLARWLEAPDQTRLRRHFAIWIKRVLLPNWIPESEGTEWQNLNKLNEVHNMLAERAKRWPEQWKQQGLEEGRKEGRQEGLLESEQKGEQKARLEVAHNMIERTQLDDQMVSEL</sequence>
<gene>
    <name evidence="4" type="ORF">NFG58_01740</name>
</gene>